<name>A0A4C1WNL1_EUMVA</name>
<sequence length="133" mass="15065">MSVSVRYSREAAAGGGARAALPEAYFARRAAYPYVYRIRFHKSYIIKRIPESALLHFTISYETHAKPGERGKTLEFLRGYNTIIVTKERKRAKGRVPVSQIKSLCGDSDRIDSLLRLNGTLLSVRVMLLPSYQ</sequence>
<accession>A0A4C1WNL1</accession>
<dbReference type="Proteomes" id="UP000299102">
    <property type="component" value="Unassembled WGS sequence"/>
</dbReference>
<evidence type="ECO:0000313" key="1">
    <source>
        <dbReference type="EMBL" id="GBP52871.1"/>
    </source>
</evidence>
<comment type="caution">
    <text evidence="1">The sequence shown here is derived from an EMBL/GenBank/DDBJ whole genome shotgun (WGS) entry which is preliminary data.</text>
</comment>
<dbReference type="AlphaFoldDB" id="A0A4C1WNL1"/>
<evidence type="ECO:0000313" key="2">
    <source>
        <dbReference type="Proteomes" id="UP000299102"/>
    </source>
</evidence>
<organism evidence="1 2">
    <name type="scientific">Eumeta variegata</name>
    <name type="common">Bagworm moth</name>
    <name type="synonym">Eumeta japonica</name>
    <dbReference type="NCBI Taxonomy" id="151549"/>
    <lineage>
        <taxon>Eukaryota</taxon>
        <taxon>Metazoa</taxon>
        <taxon>Ecdysozoa</taxon>
        <taxon>Arthropoda</taxon>
        <taxon>Hexapoda</taxon>
        <taxon>Insecta</taxon>
        <taxon>Pterygota</taxon>
        <taxon>Neoptera</taxon>
        <taxon>Endopterygota</taxon>
        <taxon>Lepidoptera</taxon>
        <taxon>Glossata</taxon>
        <taxon>Ditrysia</taxon>
        <taxon>Tineoidea</taxon>
        <taxon>Psychidae</taxon>
        <taxon>Oiketicinae</taxon>
        <taxon>Eumeta</taxon>
    </lineage>
</organism>
<protein>
    <submittedName>
        <fullName evidence="1">Uncharacterized protein</fullName>
    </submittedName>
</protein>
<proteinExistence type="predicted"/>
<keyword evidence="2" id="KW-1185">Reference proteome</keyword>
<gene>
    <name evidence="1" type="ORF">EVAR_39035_1</name>
</gene>
<dbReference type="EMBL" id="BGZK01000611">
    <property type="protein sequence ID" value="GBP52871.1"/>
    <property type="molecule type" value="Genomic_DNA"/>
</dbReference>
<reference evidence="1 2" key="1">
    <citation type="journal article" date="2019" name="Commun. Biol.">
        <title>The bagworm genome reveals a unique fibroin gene that provides high tensile strength.</title>
        <authorList>
            <person name="Kono N."/>
            <person name="Nakamura H."/>
            <person name="Ohtoshi R."/>
            <person name="Tomita M."/>
            <person name="Numata K."/>
            <person name="Arakawa K."/>
        </authorList>
    </citation>
    <scope>NUCLEOTIDE SEQUENCE [LARGE SCALE GENOMIC DNA]</scope>
</reference>